<evidence type="ECO:0000313" key="9">
    <source>
        <dbReference type="Proteomes" id="UP000261680"/>
    </source>
</evidence>
<gene>
    <name evidence="10" type="primary">HBS1L</name>
</gene>
<dbReference type="Proteomes" id="UP000261680">
    <property type="component" value="Unplaced"/>
</dbReference>
<evidence type="ECO:0000256" key="6">
    <source>
        <dbReference type="ARBA" id="ARBA00022917"/>
    </source>
</evidence>
<organism evidence="9 10">
    <name type="scientific">Ursus maritimus</name>
    <name type="common">Polar bear</name>
    <name type="synonym">Thalarctos maritimus</name>
    <dbReference type="NCBI Taxonomy" id="29073"/>
    <lineage>
        <taxon>Eukaryota</taxon>
        <taxon>Metazoa</taxon>
        <taxon>Chordata</taxon>
        <taxon>Craniata</taxon>
        <taxon>Vertebrata</taxon>
        <taxon>Euteleostomi</taxon>
        <taxon>Mammalia</taxon>
        <taxon>Eutheria</taxon>
        <taxon>Laurasiatheria</taxon>
        <taxon>Carnivora</taxon>
        <taxon>Caniformia</taxon>
        <taxon>Ursidae</taxon>
        <taxon>Ursus</taxon>
    </lineage>
</organism>
<dbReference type="SUPFAM" id="SSF109732">
    <property type="entry name" value="HBS1-like domain"/>
    <property type="match status" value="1"/>
</dbReference>
<sequence>MARHRNVRGYNYDEDFEDDDLYGQSVEDDYCISPSTAAQFIYSRRDKPSLVEPVEEYDYEDLKESSSSLLNHQLSGIDQARLYSCLDHMREVLGDAVPDDTLIEAVLKNKFDVQKALAVVLEQDKMQNWKVKSEGAISTGKIAKGVLLSSSEVSADNVQSSGPQSAHHLDHSSKPFDFSGPVAKSGLYPNSSVVPSHYLLHKKKKLDRPKSEKKLESCKLTKELSLADLIDDMPRDSCKSQPSVRLSTTDSLASLFSKNLGADVLRPHESECVSKDDSSFKEIPDLKSLMIKNITPNNSLCTQNNLLPDLQNIPVQNSIGNLNNPSVLTSSLENRAHDNLNASKMTEVGNVSSVEQSAKNYTLKNDNLQFSQCESPSLAEQFQEHKENNPSQCFTLSDLCNQSSASFTDLSLGSFPLSQLANRCPSSTGVSELTGSLSSLAFCKASPTRDLENLSLSDLIAETIDIDNSQIKKDSFKLSLSEMKSPGIDSNIDLSVLIKPPDFVPKHTVDQSVAPTSGTKVLSSKLGKSFNSAKDNKKTNKGSLTRKPPFSLSWTKALAARPSAFASTLCLRYPLKSCKRRTLDLYKTFLYSRQVQDIKDKEISPLIAITPFDFKSASPDDIVKANQKKAFTRE</sequence>
<keyword evidence="5" id="KW-0378">Hydrolase</keyword>
<keyword evidence="2" id="KW-0963">Cytoplasm</keyword>
<feature type="domain" description="HBS1-like protein N-terminal" evidence="8">
    <location>
        <begin position="55"/>
        <end position="128"/>
    </location>
</feature>
<name>A0A384C4G9_URSMA</name>
<keyword evidence="3" id="KW-0597">Phosphoprotein</keyword>
<dbReference type="Gene3D" id="1.10.8.10">
    <property type="entry name" value="DNA helicase RuvA subunit, C-terminal domain"/>
    <property type="match status" value="1"/>
</dbReference>
<comment type="subcellular location">
    <subcellularLocation>
        <location evidence="1">Cytoplasm</location>
    </subcellularLocation>
</comment>
<evidence type="ECO:0000256" key="1">
    <source>
        <dbReference type="ARBA" id="ARBA00004496"/>
    </source>
</evidence>
<dbReference type="AlphaFoldDB" id="A0A384C4G9"/>
<dbReference type="FunFam" id="1.10.8.10:FF:000039">
    <property type="entry name" value="HBS1-like translational GTPase"/>
    <property type="match status" value="1"/>
</dbReference>
<dbReference type="GeneID" id="103663382"/>
<dbReference type="GO" id="GO:0016787">
    <property type="term" value="F:hydrolase activity"/>
    <property type="evidence" value="ECO:0007669"/>
    <property type="project" value="UniProtKB-KW"/>
</dbReference>
<evidence type="ECO:0000256" key="4">
    <source>
        <dbReference type="ARBA" id="ARBA00022768"/>
    </source>
</evidence>
<dbReference type="CTD" id="10767"/>
<feature type="region of interest" description="Disordered" evidence="7">
    <location>
        <begin position="154"/>
        <end position="173"/>
    </location>
</feature>
<dbReference type="InterPro" id="IPR015033">
    <property type="entry name" value="HBS1-like_N"/>
</dbReference>
<dbReference type="GO" id="GO:0003746">
    <property type="term" value="F:translation elongation factor activity"/>
    <property type="evidence" value="ECO:0007669"/>
    <property type="project" value="UniProtKB-KW"/>
</dbReference>
<reference evidence="10" key="1">
    <citation type="submission" date="2025-08" db="UniProtKB">
        <authorList>
            <consortium name="RefSeq"/>
        </authorList>
    </citation>
    <scope>IDENTIFICATION</scope>
    <source>
        <tissue evidence="10">Whole blood</tissue>
    </source>
</reference>
<evidence type="ECO:0000256" key="7">
    <source>
        <dbReference type="SAM" id="MobiDB-lite"/>
    </source>
</evidence>
<keyword evidence="4" id="KW-0251">Elongation factor</keyword>
<dbReference type="Pfam" id="PF08938">
    <property type="entry name" value="HBS1_N"/>
    <property type="match status" value="1"/>
</dbReference>
<evidence type="ECO:0000256" key="2">
    <source>
        <dbReference type="ARBA" id="ARBA00022490"/>
    </source>
</evidence>
<dbReference type="GO" id="GO:0005737">
    <property type="term" value="C:cytoplasm"/>
    <property type="evidence" value="ECO:0007669"/>
    <property type="project" value="UniProtKB-SubCell"/>
</dbReference>
<dbReference type="RefSeq" id="XP_008689290.2">
    <property type="nucleotide sequence ID" value="XM_008691068.2"/>
</dbReference>
<proteinExistence type="predicted"/>
<evidence type="ECO:0000259" key="8">
    <source>
        <dbReference type="Pfam" id="PF08938"/>
    </source>
</evidence>
<keyword evidence="6" id="KW-0648">Protein biosynthesis</keyword>
<evidence type="ECO:0000256" key="5">
    <source>
        <dbReference type="ARBA" id="ARBA00022801"/>
    </source>
</evidence>
<dbReference type="InterPro" id="IPR037189">
    <property type="entry name" value="HBS1-like_N_sf"/>
</dbReference>
<keyword evidence="9" id="KW-1185">Reference proteome</keyword>
<protein>
    <submittedName>
        <fullName evidence="10">HBS1-like protein isoform X3</fullName>
    </submittedName>
</protein>
<evidence type="ECO:0000256" key="3">
    <source>
        <dbReference type="ARBA" id="ARBA00022553"/>
    </source>
</evidence>
<accession>A0A384C4G9</accession>
<evidence type="ECO:0000313" key="10">
    <source>
        <dbReference type="RefSeq" id="XP_008689290.2"/>
    </source>
</evidence>
<feature type="compositionally biased region" description="Polar residues" evidence="7">
    <location>
        <begin position="154"/>
        <end position="164"/>
    </location>
</feature>